<accession>A0A2B7Y6E6</accession>
<name>A0A2B7Y6E6_9EURO</name>
<evidence type="ECO:0000256" key="1">
    <source>
        <dbReference type="SAM" id="Phobius"/>
    </source>
</evidence>
<dbReference type="STRING" id="1447875.A0A2B7Y6E6"/>
<organism evidence="2 3">
    <name type="scientific">Helicocarpus griseus UAMH5409</name>
    <dbReference type="NCBI Taxonomy" id="1447875"/>
    <lineage>
        <taxon>Eukaryota</taxon>
        <taxon>Fungi</taxon>
        <taxon>Dikarya</taxon>
        <taxon>Ascomycota</taxon>
        <taxon>Pezizomycotina</taxon>
        <taxon>Eurotiomycetes</taxon>
        <taxon>Eurotiomycetidae</taxon>
        <taxon>Onygenales</taxon>
        <taxon>Ajellomycetaceae</taxon>
        <taxon>Helicocarpus</taxon>
    </lineage>
</organism>
<gene>
    <name evidence="2" type="ORF">AJ79_01710</name>
</gene>
<dbReference type="Proteomes" id="UP000223968">
    <property type="component" value="Unassembled WGS sequence"/>
</dbReference>
<keyword evidence="1" id="KW-1133">Transmembrane helix</keyword>
<keyword evidence="1" id="KW-0472">Membrane</keyword>
<reference evidence="2 3" key="1">
    <citation type="submission" date="2017-10" db="EMBL/GenBank/DDBJ databases">
        <title>Comparative genomics in systemic dimorphic fungi from Ajellomycetaceae.</title>
        <authorList>
            <person name="Munoz J.F."/>
            <person name="Mcewen J.G."/>
            <person name="Clay O.K."/>
            <person name="Cuomo C.A."/>
        </authorList>
    </citation>
    <scope>NUCLEOTIDE SEQUENCE [LARGE SCALE GENOMIC DNA]</scope>
    <source>
        <strain evidence="2 3">UAMH5409</strain>
    </source>
</reference>
<keyword evidence="3" id="KW-1185">Reference proteome</keyword>
<feature type="transmembrane region" description="Helical" evidence="1">
    <location>
        <begin position="144"/>
        <end position="160"/>
    </location>
</feature>
<evidence type="ECO:0000313" key="3">
    <source>
        <dbReference type="Proteomes" id="UP000223968"/>
    </source>
</evidence>
<evidence type="ECO:0000313" key="2">
    <source>
        <dbReference type="EMBL" id="PGH16603.1"/>
    </source>
</evidence>
<protein>
    <submittedName>
        <fullName evidence="2">Uncharacterized protein</fullName>
    </submittedName>
</protein>
<dbReference type="OrthoDB" id="5130616at2759"/>
<sequence>MLRMKVVTLLGGDYLRNPSIPGLLAQILPASFESLQIEEVSIDHFWPLSNELENLLAPSNFSTYTPRLVALRVSGRFCEDDPSARTGVMFPPDMPKLKIPADVLTRADGLREMGEGIGLTFELVDTILLMFRGSMIGIEKKNPSTYTFTAFAVILFVLLLF</sequence>
<dbReference type="EMBL" id="PDNB01000016">
    <property type="protein sequence ID" value="PGH16603.1"/>
    <property type="molecule type" value="Genomic_DNA"/>
</dbReference>
<keyword evidence="1" id="KW-0812">Transmembrane</keyword>
<comment type="caution">
    <text evidence="2">The sequence shown here is derived from an EMBL/GenBank/DDBJ whole genome shotgun (WGS) entry which is preliminary data.</text>
</comment>
<dbReference type="AlphaFoldDB" id="A0A2B7Y6E6"/>
<proteinExistence type="predicted"/>